<evidence type="ECO:0000313" key="6">
    <source>
        <dbReference type="Proteomes" id="UP000321555"/>
    </source>
</evidence>
<sequence length="127" mass="14704">MGEEFQASKPIYMQIVDKINQQIIRGDLLPGNKLPSVREMAIQTGVNPNTIQRTYSELERMEIVETRRGQGTFVTENDNLIKELKVRLQMEIIEAFFNNMKELGFSDEEMLSGLEFYIKGKREKGND</sequence>
<reference evidence="6" key="1">
    <citation type="submission" date="2019-08" db="EMBL/GenBank/DDBJ databases">
        <authorList>
            <person name="Zheng X."/>
        </authorList>
    </citation>
    <scope>NUCLEOTIDE SEQUENCE [LARGE SCALE GENOMIC DNA]</scope>
    <source>
        <strain evidence="6">FJAT-25496</strain>
    </source>
</reference>
<evidence type="ECO:0000313" key="5">
    <source>
        <dbReference type="EMBL" id="QED48748.1"/>
    </source>
</evidence>
<dbReference type="Pfam" id="PF00392">
    <property type="entry name" value="GntR"/>
    <property type="match status" value="1"/>
</dbReference>
<evidence type="ECO:0000256" key="2">
    <source>
        <dbReference type="ARBA" id="ARBA00023125"/>
    </source>
</evidence>
<dbReference type="SMART" id="SM00345">
    <property type="entry name" value="HTH_GNTR"/>
    <property type="match status" value="1"/>
</dbReference>
<keyword evidence="6" id="KW-1185">Reference proteome</keyword>
<protein>
    <submittedName>
        <fullName evidence="5">GntR family transcriptional regulator</fullName>
    </submittedName>
</protein>
<evidence type="ECO:0000256" key="3">
    <source>
        <dbReference type="ARBA" id="ARBA00023163"/>
    </source>
</evidence>
<gene>
    <name evidence="5" type="ORF">FSZ17_16640</name>
</gene>
<dbReference type="EMBL" id="CP042593">
    <property type="protein sequence ID" value="QED48748.1"/>
    <property type="molecule type" value="Genomic_DNA"/>
</dbReference>
<accession>A0A5B8Z700</accession>
<keyword evidence="3" id="KW-0804">Transcription</keyword>
<dbReference type="CDD" id="cd07377">
    <property type="entry name" value="WHTH_GntR"/>
    <property type="match status" value="1"/>
</dbReference>
<dbReference type="PANTHER" id="PTHR38445:SF6">
    <property type="entry name" value="GNTR-FAMILY TRANSCRIPTIONAL REGULATOR"/>
    <property type="match status" value="1"/>
</dbReference>
<keyword evidence="2" id="KW-0238">DNA-binding</keyword>
<dbReference type="KEGG" id="bda:FSZ17_16640"/>
<dbReference type="InterPro" id="IPR036390">
    <property type="entry name" value="WH_DNA-bd_sf"/>
</dbReference>
<dbReference type="OrthoDB" id="362473at2"/>
<dbReference type="AlphaFoldDB" id="A0A5B8Z700"/>
<dbReference type="PROSITE" id="PS50949">
    <property type="entry name" value="HTH_GNTR"/>
    <property type="match status" value="1"/>
</dbReference>
<name>A0A5B8Z700_CYTDA</name>
<proteinExistence type="predicted"/>
<dbReference type="InterPro" id="IPR000524">
    <property type="entry name" value="Tscrpt_reg_HTH_GntR"/>
</dbReference>
<evidence type="ECO:0000259" key="4">
    <source>
        <dbReference type="PROSITE" id="PS50949"/>
    </source>
</evidence>
<dbReference type="GO" id="GO:0003677">
    <property type="term" value="F:DNA binding"/>
    <property type="evidence" value="ECO:0007669"/>
    <property type="project" value="UniProtKB-KW"/>
</dbReference>
<feature type="domain" description="HTH gntR-type" evidence="4">
    <location>
        <begin position="9"/>
        <end position="77"/>
    </location>
</feature>
<dbReference type="InterPro" id="IPR036388">
    <property type="entry name" value="WH-like_DNA-bd_sf"/>
</dbReference>
<dbReference type="SUPFAM" id="SSF46785">
    <property type="entry name" value="Winged helix' DNA-binding domain"/>
    <property type="match status" value="1"/>
</dbReference>
<dbReference type="PANTHER" id="PTHR38445">
    <property type="entry name" value="HTH-TYPE TRANSCRIPTIONAL REPRESSOR YTRA"/>
    <property type="match status" value="1"/>
</dbReference>
<dbReference type="STRING" id="1742359.GCA_001439625_02497"/>
<dbReference type="Gene3D" id="1.10.10.10">
    <property type="entry name" value="Winged helix-like DNA-binding domain superfamily/Winged helix DNA-binding domain"/>
    <property type="match status" value="1"/>
</dbReference>
<evidence type="ECO:0000256" key="1">
    <source>
        <dbReference type="ARBA" id="ARBA00023015"/>
    </source>
</evidence>
<dbReference type="RefSeq" id="WP_057771676.1">
    <property type="nucleotide sequence ID" value="NZ_CP042593.1"/>
</dbReference>
<dbReference type="Proteomes" id="UP000321555">
    <property type="component" value="Chromosome"/>
</dbReference>
<keyword evidence="1" id="KW-0805">Transcription regulation</keyword>
<organism evidence="5 6">
    <name type="scientific">Cytobacillus dafuensis</name>
    <name type="common">Bacillus dafuensis</name>
    <dbReference type="NCBI Taxonomy" id="1742359"/>
    <lineage>
        <taxon>Bacteria</taxon>
        <taxon>Bacillati</taxon>
        <taxon>Bacillota</taxon>
        <taxon>Bacilli</taxon>
        <taxon>Bacillales</taxon>
        <taxon>Bacillaceae</taxon>
        <taxon>Cytobacillus</taxon>
    </lineage>
</organism>
<dbReference type="GO" id="GO:0003700">
    <property type="term" value="F:DNA-binding transcription factor activity"/>
    <property type="evidence" value="ECO:0007669"/>
    <property type="project" value="InterPro"/>
</dbReference>